<protein>
    <recommendedName>
        <fullName evidence="3">Rab-GAP TBC domain-containing protein</fullName>
    </recommendedName>
</protein>
<organism evidence="4 5">
    <name type="scientific">Ridgeia piscesae</name>
    <name type="common">Tubeworm</name>
    <dbReference type="NCBI Taxonomy" id="27915"/>
    <lineage>
        <taxon>Eukaryota</taxon>
        <taxon>Metazoa</taxon>
        <taxon>Spiralia</taxon>
        <taxon>Lophotrochozoa</taxon>
        <taxon>Annelida</taxon>
        <taxon>Polychaeta</taxon>
        <taxon>Sedentaria</taxon>
        <taxon>Canalipalpata</taxon>
        <taxon>Sabellida</taxon>
        <taxon>Siboglinidae</taxon>
        <taxon>Ridgeia</taxon>
    </lineage>
</organism>
<dbReference type="Gene3D" id="1.10.472.80">
    <property type="entry name" value="Ypt/Rab-GAP domain of gyp1p, domain 3"/>
    <property type="match status" value="1"/>
</dbReference>
<dbReference type="Gene3D" id="1.10.10.750">
    <property type="entry name" value="Ypt/Rab-GAP domain of gyp1p, domain 1"/>
    <property type="match status" value="1"/>
</dbReference>
<evidence type="ECO:0000256" key="2">
    <source>
        <dbReference type="SAM" id="MobiDB-lite"/>
    </source>
</evidence>
<dbReference type="FunFam" id="1.10.472.80:FF:000008">
    <property type="entry name" value="TBC1 domain family member 10A"/>
    <property type="match status" value="1"/>
</dbReference>
<dbReference type="SMART" id="SM00164">
    <property type="entry name" value="TBC"/>
    <property type="match status" value="1"/>
</dbReference>
<name>A0AAD9L1R8_RIDPI</name>
<dbReference type="FunFam" id="1.10.10.750:FF:000001">
    <property type="entry name" value="TBC1 domain family member 10A"/>
    <property type="match status" value="1"/>
</dbReference>
<dbReference type="EMBL" id="JAODUO010000409">
    <property type="protein sequence ID" value="KAK2181157.1"/>
    <property type="molecule type" value="Genomic_DNA"/>
</dbReference>
<keyword evidence="5" id="KW-1185">Reference proteome</keyword>
<dbReference type="InterPro" id="IPR000195">
    <property type="entry name" value="Rab-GAP-TBC_dom"/>
</dbReference>
<reference evidence="4" key="1">
    <citation type="journal article" date="2023" name="Mol. Biol. Evol.">
        <title>Third-Generation Sequencing Reveals the Adaptive Role of the Epigenome in Three Deep-Sea Polychaetes.</title>
        <authorList>
            <person name="Perez M."/>
            <person name="Aroh O."/>
            <person name="Sun Y."/>
            <person name="Lan Y."/>
            <person name="Juniper S.K."/>
            <person name="Young C.R."/>
            <person name="Angers B."/>
            <person name="Qian P.Y."/>
        </authorList>
    </citation>
    <scope>NUCLEOTIDE SEQUENCE</scope>
    <source>
        <strain evidence="4">R07B-5</strain>
    </source>
</reference>
<dbReference type="GO" id="GO:0031267">
    <property type="term" value="F:small GTPase binding"/>
    <property type="evidence" value="ECO:0007669"/>
    <property type="project" value="TreeGrafter"/>
</dbReference>
<evidence type="ECO:0000259" key="3">
    <source>
        <dbReference type="PROSITE" id="PS50086"/>
    </source>
</evidence>
<dbReference type="PROSITE" id="PS50086">
    <property type="entry name" value="TBC_RABGAP"/>
    <property type="match status" value="1"/>
</dbReference>
<gene>
    <name evidence="4" type="ORF">NP493_409g07022</name>
</gene>
<dbReference type="InterPro" id="IPR035969">
    <property type="entry name" value="Rab-GAP_TBC_sf"/>
</dbReference>
<dbReference type="PANTHER" id="PTHR47219:SF4">
    <property type="entry name" value="TBC1 DOMAIN FAMILY MEMBER 10A"/>
    <property type="match status" value="1"/>
</dbReference>
<evidence type="ECO:0000313" key="4">
    <source>
        <dbReference type="EMBL" id="KAK2181157.1"/>
    </source>
</evidence>
<dbReference type="AlphaFoldDB" id="A0AAD9L1R8"/>
<dbReference type="PANTHER" id="PTHR47219">
    <property type="entry name" value="RAB GTPASE-ACTIVATING PROTEIN 1-LIKE"/>
    <property type="match status" value="1"/>
</dbReference>
<sequence>MANAMPEECDNGCSANGDCIDNDAEETESASTSKQNGTAYLQTDRYGFVGGDQYTDPTQETRLPVDVLRKRELKWLDMMENWEKWMSKRFKKVKERCRKGIPPALRARAWQYLCGSKFLMDHNKGRFESYLQQTGDSRCIDDIKKDLHRQFPFHEMFQAKGGHGQDDLFRILKAYTIHNPVDGYCQAQAPIAAILLMHMPAEQAFWCLVSICEKYLPGYYSAGLEAVKIDGDVLFGLLKKVCPATYKHLKKQRVEPLLYMTEWFMCVFTRTLPWASVLRVWDMFFCEGVKVLFRISLVLFKYALSRPEQILECPTLYEIMERLRHLPVECLQEEFLSYECVRLPISERDMEREHQQQLAKRRASKEKNGRGDTSKKKKKTRTKHSDES</sequence>
<feature type="compositionally biased region" description="Basic and acidic residues" evidence="2">
    <location>
        <begin position="365"/>
        <end position="374"/>
    </location>
</feature>
<comment type="caution">
    <text evidence="4">The sequence shown here is derived from an EMBL/GenBank/DDBJ whole genome shotgun (WGS) entry which is preliminary data.</text>
</comment>
<accession>A0AAD9L1R8</accession>
<dbReference type="Proteomes" id="UP001209878">
    <property type="component" value="Unassembled WGS sequence"/>
</dbReference>
<proteinExistence type="predicted"/>
<dbReference type="Gene3D" id="1.10.8.270">
    <property type="entry name" value="putative rabgap domain of human tbc1 domain family member 14 like domains"/>
    <property type="match status" value="1"/>
</dbReference>
<evidence type="ECO:0000256" key="1">
    <source>
        <dbReference type="ARBA" id="ARBA00022468"/>
    </source>
</evidence>
<dbReference type="GO" id="GO:0005096">
    <property type="term" value="F:GTPase activator activity"/>
    <property type="evidence" value="ECO:0007669"/>
    <property type="project" value="UniProtKB-KW"/>
</dbReference>
<feature type="region of interest" description="Disordered" evidence="2">
    <location>
        <begin position="351"/>
        <end position="388"/>
    </location>
</feature>
<feature type="domain" description="Rab-GAP TBC" evidence="3">
    <location>
        <begin position="100"/>
        <end position="288"/>
    </location>
</feature>
<dbReference type="FunFam" id="1.10.8.270:FF:000007">
    <property type="entry name" value="TBC1 domain family member 10A"/>
    <property type="match status" value="1"/>
</dbReference>
<evidence type="ECO:0000313" key="5">
    <source>
        <dbReference type="Proteomes" id="UP001209878"/>
    </source>
</evidence>
<dbReference type="Pfam" id="PF00566">
    <property type="entry name" value="RabGAP-TBC"/>
    <property type="match status" value="1"/>
</dbReference>
<dbReference type="GO" id="GO:0005886">
    <property type="term" value="C:plasma membrane"/>
    <property type="evidence" value="ECO:0007669"/>
    <property type="project" value="UniProtKB-ARBA"/>
</dbReference>
<dbReference type="InterPro" id="IPR050302">
    <property type="entry name" value="Rab_GAP_TBC_domain"/>
</dbReference>
<dbReference type="SUPFAM" id="SSF47923">
    <property type="entry name" value="Ypt/Rab-GAP domain of gyp1p"/>
    <property type="match status" value="2"/>
</dbReference>
<keyword evidence="1" id="KW-0343">GTPase activation</keyword>